<keyword evidence="4" id="KW-1185">Reference proteome</keyword>
<evidence type="ECO:0008006" key="5">
    <source>
        <dbReference type="Google" id="ProtNLM"/>
    </source>
</evidence>
<feature type="non-terminal residue" evidence="3">
    <location>
        <position position="1"/>
    </location>
</feature>
<sequence length="78" mass="7682">AKPVSPTPTEEPTKAAPSSDSAAGEPETGTSTPAAEPAANNAEGDDGMPVAVPVGIAASVLVLGGGAWWLRSRRNESA</sequence>
<name>A0ABX0DXB2_9ACTN</name>
<feature type="transmembrane region" description="Helical" evidence="2">
    <location>
        <begin position="50"/>
        <end position="70"/>
    </location>
</feature>
<organism evidence="3 4">
    <name type="scientific">Streptomyces ureilyticus</name>
    <dbReference type="NCBI Taxonomy" id="1775131"/>
    <lineage>
        <taxon>Bacteria</taxon>
        <taxon>Bacillati</taxon>
        <taxon>Actinomycetota</taxon>
        <taxon>Actinomycetes</taxon>
        <taxon>Kitasatosporales</taxon>
        <taxon>Streptomycetaceae</taxon>
        <taxon>Streptomyces</taxon>
    </lineage>
</organism>
<protein>
    <recommendedName>
        <fullName evidence="5">Serine protease</fullName>
    </recommendedName>
</protein>
<dbReference type="Proteomes" id="UP001518140">
    <property type="component" value="Unassembled WGS sequence"/>
</dbReference>
<reference evidence="3 4" key="1">
    <citation type="submission" date="2020-02" db="EMBL/GenBank/DDBJ databases">
        <title>Whole-genome analyses of novel actinobacteria.</title>
        <authorList>
            <person name="Sahin N."/>
            <person name="Tokatli A."/>
        </authorList>
    </citation>
    <scope>NUCLEOTIDE SEQUENCE [LARGE SCALE GENOMIC DNA]</scope>
    <source>
        <strain evidence="3 4">YC419</strain>
    </source>
</reference>
<keyword evidence="2" id="KW-1133">Transmembrane helix</keyword>
<evidence type="ECO:0000256" key="1">
    <source>
        <dbReference type="SAM" id="MobiDB-lite"/>
    </source>
</evidence>
<accession>A0ABX0DXB2</accession>
<dbReference type="EMBL" id="JAAKZX010000133">
    <property type="protein sequence ID" value="NGO46573.1"/>
    <property type="molecule type" value="Genomic_DNA"/>
</dbReference>
<evidence type="ECO:0000313" key="4">
    <source>
        <dbReference type="Proteomes" id="UP001518140"/>
    </source>
</evidence>
<evidence type="ECO:0000313" key="3">
    <source>
        <dbReference type="EMBL" id="NGO46573.1"/>
    </source>
</evidence>
<gene>
    <name evidence="3" type="ORF">G6048_32060</name>
</gene>
<proteinExistence type="predicted"/>
<evidence type="ECO:0000256" key="2">
    <source>
        <dbReference type="SAM" id="Phobius"/>
    </source>
</evidence>
<feature type="compositionally biased region" description="Low complexity" evidence="1">
    <location>
        <begin position="33"/>
        <end position="42"/>
    </location>
</feature>
<keyword evidence="2" id="KW-0472">Membrane</keyword>
<comment type="caution">
    <text evidence="3">The sequence shown here is derived from an EMBL/GenBank/DDBJ whole genome shotgun (WGS) entry which is preliminary data.</text>
</comment>
<keyword evidence="2" id="KW-0812">Transmembrane</keyword>
<feature type="region of interest" description="Disordered" evidence="1">
    <location>
        <begin position="1"/>
        <end position="50"/>
    </location>
</feature>